<keyword evidence="6" id="KW-0282">Flagellum</keyword>
<keyword evidence="2 5" id="KW-0812">Transmembrane</keyword>
<accession>A0ABS1J024</accession>
<sequence>MVLSRTAGTLGSIAQIFGMLVAFAVIVAAAYYVSKYFSKYALKTRENSNIKVVETSRVTADKYLQIVEVGGRYFLIGITKTNINLISEVDGDKIKANLPVETERFSFKEFLDRAKSKEK</sequence>
<keyword evidence="3 5" id="KW-1133">Transmembrane helix</keyword>
<comment type="caution">
    <text evidence="6">The sequence shown here is derived from an EMBL/GenBank/DDBJ whole genome shotgun (WGS) entry which is preliminary data.</text>
</comment>
<proteinExistence type="inferred from homology"/>
<dbReference type="EMBL" id="JAEPRJ010000001">
    <property type="protein sequence ID" value="MBK5897485.1"/>
    <property type="molecule type" value="Genomic_DNA"/>
</dbReference>
<evidence type="ECO:0000313" key="6">
    <source>
        <dbReference type="EMBL" id="MBK5897485.1"/>
    </source>
</evidence>
<keyword evidence="4 5" id="KW-0472">Membrane</keyword>
<organism evidence="6 7">
    <name type="scientific">Catonella massiliensis</name>
    <dbReference type="NCBI Taxonomy" id="2799636"/>
    <lineage>
        <taxon>Bacteria</taxon>
        <taxon>Bacillati</taxon>
        <taxon>Bacillota</taxon>
        <taxon>Clostridia</taxon>
        <taxon>Lachnospirales</taxon>
        <taxon>Lachnospiraceae</taxon>
        <taxon>Catonella</taxon>
    </lineage>
</organism>
<evidence type="ECO:0000256" key="2">
    <source>
        <dbReference type="ARBA" id="ARBA00022692"/>
    </source>
</evidence>
<evidence type="ECO:0000256" key="1">
    <source>
        <dbReference type="ARBA" id="ARBA00022475"/>
    </source>
</evidence>
<feature type="transmembrane region" description="Helical" evidence="5">
    <location>
        <begin position="12"/>
        <end position="33"/>
    </location>
</feature>
<dbReference type="Pfam" id="PF04347">
    <property type="entry name" value="FliO"/>
    <property type="match status" value="1"/>
</dbReference>
<evidence type="ECO:0000256" key="4">
    <source>
        <dbReference type="ARBA" id="ARBA00023136"/>
    </source>
</evidence>
<dbReference type="RefSeq" id="WP_208428962.1">
    <property type="nucleotide sequence ID" value="NZ_JAEPRJ010000001.1"/>
</dbReference>
<comment type="subcellular location">
    <subcellularLocation>
        <location evidence="5">Cell membrane</location>
    </subcellularLocation>
    <subcellularLocation>
        <location evidence="5">Bacterial flagellum basal body</location>
    </subcellularLocation>
</comment>
<keyword evidence="7" id="KW-1185">Reference proteome</keyword>
<keyword evidence="1 5" id="KW-1003">Cell membrane</keyword>
<keyword evidence="5" id="KW-0975">Bacterial flagellum</keyword>
<evidence type="ECO:0000313" key="7">
    <source>
        <dbReference type="Proteomes" id="UP000604730"/>
    </source>
</evidence>
<dbReference type="InterPro" id="IPR022781">
    <property type="entry name" value="Flagellar_biosynth_FliO"/>
</dbReference>
<dbReference type="NCBIfam" id="TIGR03500">
    <property type="entry name" value="FliO_TIGR"/>
    <property type="match status" value="1"/>
</dbReference>
<comment type="similarity">
    <text evidence="5">Belongs to the FliO/MopB family.</text>
</comment>
<evidence type="ECO:0000256" key="5">
    <source>
        <dbReference type="RuleBase" id="RU362064"/>
    </source>
</evidence>
<dbReference type="Proteomes" id="UP000604730">
    <property type="component" value="Unassembled WGS sequence"/>
</dbReference>
<gene>
    <name evidence="6" type="primary">fliO</name>
    <name evidence="6" type="ORF">JJN12_06800</name>
</gene>
<reference evidence="6 7" key="1">
    <citation type="submission" date="2021-01" db="EMBL/GenBank/DDBJ databases">
        <title>Isolation and description of Catonella massiliensis sp. nov., a novel Catonella species, isolated from a stable periodontitis subject.</title>
        <authorList>
            <person name="Antezack A."/>
            <person name="Boxberger M."/>
            <person name="La Scola B."/>
            <person name="Monnet-Corti V."/>
        </authorList>
    </citation>
    <scope>NUCLEOTIDE SEQUENCE [LARGE SCALE GENOMIC DNA]</scope>
    <source>
        <strain evidence="6 7">Marseille-Q4567</strain>
    </source>
</reference>
<keyword evidence="6" id="KW-0966">Cell projection</keyword>
<name>A0ABS1J024_9FIRM</name>
<evidence type="ECO:0000256" key="3">
    <source>
        <dbReference type="ARBA" id="ARBA00022989"/>
    </source>
</evidence>
<protein>
    <recommendedName>
        <fullName evidence="5">Flagellar protein</fullName>
    </recommendedName>
</protein>
<keyword evidence="6" id="KW-0969">Cilium</keyword>